<dbReference type="Proteomes" id="UP001060085">
    <property type="component" value="Linkage Group LG07"/>
</dbReference>
<sequence length="104" mass="12246">MEDIYLKIKIHGFLPHIRKDVRLFLCTSSSFSCSNLGYFPFVFVTRCLGVFFFFFFLQTKEARIESGKRKPSSPSAMEIIDLEKRCRNLLTTLFFIRSLLNFLD</sequence>
<accession>A0ACC0A0C9</accession>
<evidence type="ECO:0000313" key="1">
    <source>
        <dbReference type="EMBL" id="KAI5653553.1"/>
    </source>
</evidence>
<evidence type="ECO:0000313" key="2">
    <source>
        <dbReference type="Proteomes" id="UP001060085"/>
    </source>
</evidence>
<gene>
    <name evidence="1" type="ORF">M9H77_30740</name>
</gene>
<keyword evidence="2" id="KW-1185">Reference proteome</keyword>
<comment type="caution">
    <text evidence="1">The sequence shown here is derived from an EMBL/GenBank/DDBJ whole genome shotgun (WGS) entry which is preliminary data.</text>
</comment>
<name>A0ACC0A0C9_CATRO</name>
<protein>
    <submittedName>
        <fullName evidence="1">Uncharacterized protein</fullName>
    </submittedName>
</protein>
<organism evidence="1 2">
    <name type="scientific">Catharanthus roseus</name>
    <name type="common">Madagascar periwinkle</name>
    <name type="synonym">Vinca rosea</name>
    <dbReference type="NCBI Taxonomy" id="4058"/>
    <lineage>
        <taxon>Eukaryota</taxon>
        <taxon>Viridiplantae</taxon>
        <taxon>Streptophyta</taxon>
        <taxon>Embryophyta</taxon>
        <taxon>Tracheophyta</taxon>
        <taxon>Spermatophyta</taxon>
        <taxon>Magnoliopsida</taxon>
        <taxon>eudicotyledons</taxon>
        <taxon>Gunneridae</taxon>
        <taxon>Pentapetalae</taxon>
        <taxon>asterids</taxon>
        <taxon>lamiids</taxon>
        <taxon>Gentianales</taxon>
        <taxon>Apocynaceae</taxon>
        <taxon>Rauvolfioideae</taxon>
        <taxon>Vinceae</taxon>
        <taxon>Catharanthinae</taxon>
        <taxon>Catharanthus</taxon>
    </lineage>
</organism>
<proteinExistence type="predicted"/>
<reference evidence="2" key="1">
    <citation type="journal article" date="2023" name="Nat. Plants">
        <title>Single-cell RNA sequencing provides a high-resolution roadmap for understanding the multicellular compartmentation of specialized metabolism.</title>
        <authorList>
            <person name="Sun S."/>
            <person name="Shen X."/>
            <person name="Li Y."/>
            <person name="Li Y."/>
            <person name="Wang S."/>
            <person name="Li R."/>
            <person name="Zhang H."/>
            <person name="Shen G."/>
            <person name="Guo B."/>
            <person name="Wei J."/>
            <person name="Xu J."/>
            <person name="St-Pierre B."/>
            <person name="Chen S."/>
            <person name="Sun C."/>
        </authorList>
    </citation>
    <scope>NUCLEOTIDE SEQUENCE [LARGE SCALE GENOMIC DNA]</scope>
</reference>
<dbReference type="EMBL" id="CM044707">
    <property type="protein sequence ID" value="KAI5653553.1"/>
    <property type="molecule type" value="Genomic_DNA"/>
</dbReference>